<dbReference type="EMBL" id="GL433854">
    <property type="protein sequence ID" value="EFN52747.1"/>
    <property type="molecule type" value="Genomic_DNA"/>
</dbReference>
<dbReference type="SMART" id="SM00195">
    <property type="entry name" value="DSPc"/>
    <property type="match status" value="1"/>
</dbReference>
<feature type="region of interest" description="Disordered" evidence="5">
    <location>
        <begin position="240"/>
        <end position="268"/>
    </location>
</feature>
<dbReference type="PANTHER" id="PTHR45848">
    <property type="entry name" value="DUAL SPECIFICITY PROTEIN PHOSPHATASE 12 FAMILY MEMBER"/>
    <property type="match status" value="1"/>
</dbReference>
<name>E1ZMT5_CHLVA</name>
<evidence type="ECO:0000256" key="5">
    <source>
        <dbReference type="SAM" id="MobiDB-lite"/>
    </source>
</evidence>
<dbReference type="PROSITE" id="PS50054">
    <property type="entry name" value="TYR_PHOSPHATASE_DUAL"/>
    <property type="match status" value="1"/>
</dbReference>
<keyword evidence="3" id="KW-0378">Hydrolase</keyword>
<dbReference type="InterPro" id="IPR029021">
    <property type="entry name" value="Prot-tyrosine_phosphatase-like"/>
</dbReference>
<dbReference type="InterPro" id="IPR000387">
    <property type="entry name" value="Tyr_Pase_dom"/>
</dbReference>
<dbReference type="GO" id="GO:0004725">
    <property type="term" value="F:protein tyrosine phosphatase activity"/>
    <property type="evidence" value="ECO:0007669"/>
    <property type="project" value="UniProtKB-EC"/>
</dbReference>
<dbReference type="PANTHER" id="PTHR45848:SF4">
    <property type="entry name" value="DUAL SPECIFICITY PROTEIN PHOSPHATASE 12"/>
    <property type="match status" value="1"/>
</dbReference>
<dbReference type="InterPro" id="IPR023214">
    <property type="entry name" value="HAD_sf"/>
</dbReference>
<dbReference type="Pfam" id="PF00702">
    <property type="entry name" value="Hydrolase"/>
    <property type="match status" value="2"/>
</dbReference>
<dbReference type="InParanoid" id="E1ZMT5"/>
<dbReference type="InterPro" id="IPR006439">
    <property type="entry name" value="HAD-SF_hydro_IA"/>
</dbReference>
<dbReference type="InterPro" id="IPR016130">
    <property type="entry name" value="Tyr_Pase_AS"/>
</dbReference>
<dbReference type="NCBIfam" id="TIGR01509">
    <property type="entry name" value="HAD-SF-IA-v3"/>
    <property type="match status" value="1"/>
</dbReference>
<dbReference type="PROSITE" id="PS50056">
    <property type="entry name" value="TYR_PHOSPHATASE_2"/>
    <property type="match status" value="1"/>
</dbReference>
<keyword evidence="4" id="KW-0904">Protein phosphatase</keyword>
<dbReference type="Gene3D" id="3.40.50.1000">
    <property type="entry name" value="HAD superfamily/HAD-like"/>
    <property type="match status" value="2"/>
</dbReference>
<dbReference type="GeneID" id="17352262"/>
<gene>
    <name evidence="8" type="ORF">CHLNCDRAFT_138334</name>
</gene>
<dbReference type="Pfam" id="PF00782">
    <property type="entry name" value="DSPc"/>
    <property type="match status" value="1"/>
</dbReference>
<dbReference type="CDD" id="cd14498">
    <property type="entry name" value="DSP"/>
    <property type="match status" value="1"/>
</dbReference>
<dbReference type="InterPro" id="IPR023198">
    <property type="entry name" value="PGP-like_dom2"/>
</dbReference>
<evidence type="ECO:0000256" key="4">
    <source>
        <dbReference type="ARBA" id="ARBA00022912"/>
    </source>
</evidence>
<proteinExistence type="inferred from homology"/>
<sequence length="739" mass="74176">MPPPLAGEVAPGLFVGGLSSLDRVQELGITHVVTVLNDPGSVQHAALAPGGSIRRHLVDVEDAEEANLLQQLPAAVAFVAAARRPSPGAGPARGGGRVLVHCAQGVSRSAALAAACLMAAAPPPGLEPGAALAAVRRAAPAAAPNPGFVAQLELFYAMGCRLEESYVPYKRFLLQQAAQQYRQNGRLDAVALPQPQEGAAGGGGGGGGGGATMYRCRKCRTLVATAHNVVEVEQGPGAAGFRWRKRDKHQHQTLAGDGGGPAASSSTEDGSLFLEPLRWMCEAGAGGAAAAAADSVVGGAVQGKLYCPKCGARLGSFNWAGTQSSSGAWVTPAFQLHLSKLDAVEPRPAAAIRQPRVLGDGTQPRPAAAAAAGTPAAAAGAAAGAAGAAGAAPAAVQGVGEAAAQLQRACLAAGPQPPAAADAHAGGAAAAAAATVGASAGTPSGAADGTSGTTFFRYLVLDCDGVLVDSERASCEALRRAILAVTAFDIPHAFPADFQPVFGMDVRSCVEYYQRRFDKAEWGPAAEVAARVSAVKEGLYGELTAGGIRAFPGVERLVEQARALGMGVAVASSGSPEKIAHNLGSSGLACLFPDPHLVRSLWRLRLDGVGGAAAAAGCVWGRAPRGVAGGRSPVVSAKHVARGKPAPDVYVEALRRLGCTEPARALVVEDAVNGLLAAKAAGAFAAAVATSLPAHMLAPHADLVLEHLRELDLAAVAAAAEGAAGGEERRPQRGGEGEH</sequence>
<feature type="domain" description="Tyrosine-protein phosphatase" evidence="6">
    <location>
        <begin position="3"/>
        <end position="161"/>
    </location>
</feature>
<evidence type="ECO:0000313" key="9">
    <source>
        <dbReference type="Proteomes" id="UP000008141"/>
    </source>
</evidence>
<dbReference type="SUPFAM" id="SSF56784">
    <property type="entry name" value="HAD-like"/>
    <property type="match status" value="1"/>
</dbReference>
<dbReference type="eggNOG" id="KOG1716">
    <property type="taxonomic scope" value="Eukaryota"/>
</dbReference>
<evidence type="ECO:0000313" key="8">
    <source>
        <dbReference type="EMBL" id="EFN52747.1"/>
    </source>
</evidence>
<reference evidence="8 9" key="1">
    <citation type="journal article" date="2010" name="Plant Cell">
        <title>The Chlorella variabilis NC64A genome reveals adaptation to photosymbiosis, coevolution with viruses, and cryptic sex.</title>
        <authorList>
            <person name="Blanc G."/>
            <person name="Duncan G."/>
            <person name="Agarkova I."/>
            <person name="Borodovsky M."/>
            <person name="Gurnon J."/>
            <person name="Kuo A."/>
            <person name="Lindquist E."/>
            <person name="Lucas S."/>
            <person name="Pangilinan J."/>
            <person name="Polle J."/>
            <person name="Salamov A."/>
            <person name="Terry A."/>
            <person name="Yamada T."/>
            <person name="Dunigan D.D."/>
            <person name="Grigoriev I.V."/>
            <person name="Claverie J.M."/>
            <person name="Van Etten J.L."/>
        </authorList>
    </citation>
    <scope>NUCLEOTIDE SEQUENCE [LARGE SCALE GENOMIC DNA]</scope>
    <source>
        <strain evidence="8 9">NC64A</strain>
    </source>
</reference>
<dbReference type="InterPro" id="IPR036412">
    <property type="entry name" value="HAD-like_sf"/>
</dbReference>
<feature type="domain" description="Tyrosine specific protein phosphatases" evidence="7">
    <location>
        <begin position="76"/>
        <end position="140"/>
    </location>
</feature>
<dbReference type="InterPro" id="IPR020422">
    <property type="entry name" value="TYR_PHOSPHATASE_DUAL_dom"/>
</dbReference>
<dbReference type="AlphaFoldDB" id="E1ZMT5"/>
<dbReference type="OrthoDB" id="2017893at2759"/>
<evidence type="ECO:0000259" key="6">
    <source>
        <dbReference type="PROSITE" id="PS50054"/>
    </source>
</evidence>
<dbReference type="Proteomes" id="UP000008141">
    <property type="component" value="Unassembled WGS sequence"/>
</dbReference>
<dbReference type="RefSeq" id="XP_005844849.1">
    <property type="nucleotide sequence ID" value="XM_005844787.1"/>
</dbReference>
<dbReference type="SFLD" id="SFLDG01129">
    <property type="entry name" value="C1.5:_HAD__Beta-PGM__Phosphata"/>
    <property type="match status" value="1"/>
</dbReference>
<dbReference type="EC" id="3.1.3.48" evidence="2"/>
<accession>E1ZMT5</accession>
<dbReference type="SFLD" id="SFLDS00003">
    <property type="entry name" value="Haloacid_Dehalogenase"/>
    <property type="match status" value="1"/>
</dbReference>
<dbReference type="InterPro" id="IPR000340">
    <property type="entry name" value="Dual-sp_phosphatase_cat-dom"/>
</dbReference>
<dbReference type="KEGG" id="cvr:CHLNCDRAFT_138334"/>
<dbReference type="SUPFAM" id="SSF52799">
    <property type="entry name" value="(Phosphotyrosine protein) phosphatases II"/>
    <property type="match status" value="1"/>
</dbReference>
<protein>
    <recommendedName>
        <fullName evidence="2">protein-tyrosine-phosphatase</fullName>
        <ecNumber evidence="2">3.1.3.48</ecNumber>
    </recommendedName>
</protein>
<dbReference type="Gene3D" id="1.10.150.240">
    <property type="entry name" value="Putative phosphatase, domain 2"/>
    <property type="match status" value="1"/>
</dbReference>
<evidence type="ECO:0000259" key="7">
    <source>
        <dbReference type="PROSITE" id="PS50056"/>
    </source>
</evidence>
<evidence type="ECO:0000256" key="3">
    <source>
        <dbReference type="ARBA" id="ARBA00022801"/>
    </source>
</evidence>
<comment type="similarity">
    <text evidence="1">Belongs to the protein-tyrosine phosphatase family. Non-receptor class dual specificity subfamily.</text>
</comment>
<dbReference type="STRING" id="554065.E1ZMT5"/>
<dbReference type="GO" id="GO:0008138">
    <property type="term" value="F:protein tyrosine/serine/threonine phosphatase activity"/>
    <property type="evidence" value="ECO:0007669"/>
    <property type="project" value="TreeGrafter"/>
</dbReference>
<dbReference type="PROSITE" id="PS00383">
    <property type="entry name" value="TYR_PHOSPHATASE_1"/>
    <property type="match status" value="1"/>
</dbReference>
<keyword evidence="9" id="KW-1185">Reference proteome</keyword>
<organism evidence="9">
    <name type="scientific">Chlorella variabilis</name>
    <name type="common">Green alga</name>
    <dbReference type="NCBI Taxonomy" id="554065"/>
    <lineage>
        <taxon>Eukaryota</taxon>
        <taxon>Viridiplantae</taxon>
        <taxon>Chlorophyta</taxon>
        <taxon>core chlorophytes</taxon>
        <taxon>Trebouxiophyceae</taxon>
        <taxon>Chlorellales</taxon>
        <taxon>Chlorellaceae</taxon>
        <taxon>Chlorella clade</taxon>
        <taxon>Chlorella</taxon>
    </lineage>
</organism>
<dbReference type="Gene3D" id="3.90.190.10">
    <property type="entry name" value="Protein tyrosine phosphatase superfamily"/>
    <property type="match status" value="1"/>
</dbReference>
<evidence type="ECO:0000256" key="1">
    <source>
        <dbReference type="ARBA" id="ARBA00008601"/>
    </source>
</evidence>
<evidence type="ECO:0000256" key="2">
    <source>
        <dbReference type="ARBA" id="ARBA00013064"/>
    </source>
</evidence>
<feature type="compositionally biased region" description="Basic residues" evidence="5">
    <location>
        <begin position="242"/>
        <end position="251"/>
    </location>
</feature>